<evidence type="ECO:0000256" key="4">
    <source>
        <dbReference type="ARBA" id="ARBA00023136"/>
    </source>
</evidence>
<sequence>MTHPWHVYLMASIFIVAGGFHFIRPKAFMRIMPRYLPKHRLLVFLSGFAEVLLGVLLLIQETTTIAAWGIVLLLVSFLPVHWYMIQNKKAGLGLPKWLLYGRLTLQFGLIYWAHSYTQLSY</sequence>
<accession>A0ABW3CUK8</accession>
<feature type="domain" description="Methylamine utilisation protein MauE" evidence="6">
    <location>
        <begin position="8"/>
        <end position="88"/>
    </location>
</feature>
<keyword evidence="3 5" id="KW-1133">Transmembrane helix</keyword>
<gene>
    <name evidence="7" type="ORF">ACFQ1M_03140</name>
</gene>
<feature type="transmembrane region" description="Helical" evidence="5">
    <location>
        <begin position="41"/>
        <end position="59"/>
    </location>
</feature>
<dbReference type="Proteomes" id="UP001596978">
    <property type="component" value="Unassembled WGS sequence"/>
</dbReference>
<keyword evidence="2 5" id="KW-0812">Transmembrane</keyword>
<dbReference type="PANTHER" id="PTHR36974">
    <property type="entry name" value="MEMBRANE PROTEIN-RELATED"/>
    <property type="match status" value="1"/>
</dbReference>
<evidence type="ECO:0000256" key="3">
    <source>
        <dbReference type="ARBA" id="ARBA00022989"/>
    </source>
</evidence>
<comment type="subcellular location">
    <subcellularLocation>
        <location evidence="1">Membrane</location>
        <topology evidence="1">Multi-pass membrane protein</topology>
    </subcellularLocation>
</comment>
<evidence type="ECO:0000313" key="8">
    <source>
        <dbReference type="Proteomes" id="UP001596978"/>
    </source>
</evidence>
<proteinExistence type="predicted"/>
<feature type="transmembrane region" description="Helical" evidence="5">
    <location>
        <begin position="65"/>
        <end position="85"/>
    </location>
</feature>
<dbReference type="RefSeq" id="WP_386403748.1">
    <property type="nucleotide sequence ID" value="NZ_JBHTJH010000004.1"/>
</dbReference>
<dbReference type="EMBL" id="JBHTJH010000004">
    <property type="protein sequence ID" value="MFD0861190.1"/>
    <property type="molecule type" value="Genomic_DNA"/>
</dbReference>
<evidence type="ECO:0000256" key="2">
    <source>
        <dbReference type="ARBA" id="ARBA00022692"/>
    </source>
</evidence>
<feature type="transmembrane region" description="Helical" evidence="5">
    <location>
        <begin position="6"/>
        <end position="23"/>
    </location>
</feature>
<dbReference type="InterPro" id="IPR009908">
    <property type="entry name" value="Methylamine_util_MauE"/>
</dbReference>
<keyword evidence="4 5" id="KW-0472">Membrane</keyword>
<dbReference type="Pfam" id="PF07291">
    <property type="entry name" value="MauE"/>
    <property type="match status" value="1"/>
</dbReference>
<feature type="transmembrane region" description="Helical" evidence="5">
    <location>
        <begin position="97"/>
        <end position="114"/>
    </location>
</feature>
<evidence type="ECO:0000313" key="7">
    <source>
        <dbReference type="EMBL" id="MFD0861190.1"/>
    </source>
</evidence>
<name>A0ABW3CUK8_9FLAO</name>
<dbReference type="PANTHER" id="PTHR36974:SF1">
    <property type="entry name" value="DOXX FAMILY MEMBRANE PROTEIN"/>
    <property type="match status" value="1"/>
</dbReference>
<evidence type="ECO:0000259" key="6">
    <source>
        <dbReference type="Pfam" id="PF07291"/>
    </source>
</evidence>
<evidence type="ECO:0000256" key="5">
    <source>
        <dbReference type="SAM" id="Phobius"/>
    </source>
</evidence>
<organism evidence="7 8">
    <name type="scientific">Sungkyunkwania multivorans</name>
    <dbReference type="NCBI Taxonomy" id="1173618"/>
    <lineage>
        <taxon>Bacteria</taxon>
        <taxon>Pseudomonadati</taxon>
        <taxon>Bacteroidota</taxon>
        <taxon>Flavobacteriia</taxon>
        <taxon>Flavobacteriales</taxon>
        <taxon>Flavobacteriaceae</taxon>
        <taxon>Sungkyunkwania</taxon>
    </lineage>
</organism>
<keyword evidence="8" id="KW-1185">Reference proteome</keyword>
<comment type="caution">
    <text evidence="7">The sequence shown here is derived from an EMBL/GenBank/DDBJ whole genome shotgun (WGS) entry which is preliminary data.</text>
</comment>
<reference evidence="8" key="1">
    <citation type="journal article" date="2019" name="Int. J. Syst. Evol. Microbiol.">
        <title>The Global Catalogue of Microorganisms (GCM) 10K type strain sequencing project: providing services to taxonomists for standard genome sequencing and annotation.</title>
        <authorList>
            <consortium name="The Broad Institute Genomics Platform"/>
            <consortium name="The Broad Institute Genome Sequencing Center for Infectious Disease"/>
            <person name="Wu L."/>
            <person name="Ma J."/>
        </authorList>
    </citation>
    <scope>NUCLEOTIDE SEQUENCE [LARGE SCALE GENOMIC DNA]</scope>
    <source>
        <strain evidence="8">CCUG 62952</strain>
    </source>
</reference>
<evidence type="ECO:0000256" key="1">
    <source>
        <dbReference type="ARBA" id="ARBA00004141"/>
    </source>
</evidence>
<protein>
    <submittedName>
        <fullName evidence="7">MauE/DoxX family redox-associated membrane protein</fullName>
    </submittedName>
</protein>